<gene>
    <name evidence="1" type="ORF">HYPSUDRAFT_41010</name>
</gene>
<dbReference type="SUPFAM" id="SSF52047">
    <property type="entry name" value="RNI-like"/>
    <property type="match status" value="1"/>
</dbReference>
<dbReference type="OrthoDB" id="3365698at2759"/>
<dbReference type="EMBL" id="KN817550">
    <property type="protein sequence ID" value="KJA22376.1"/>
    <property type="molecule type" value="Genomic_DNA"/>
</dbReference>
<name>A0A0D2P0Z3_HYPSF</name>
<reference evidence="2" key="1">
    <citation type="submission" date="2014-04" db="EMBL/GenBank/DDBJ databases">
        <title>Evolutionary Origins and Diversification of the Mycorrhizal Mutualists.</title>
        <authorList>
            <consortium name="DOE Joint Genome Institute"/>
            <consortium name="Mycorrhizal Genomics Consortium"/>
            <person name="Kohler A."/>
            <person name="Kuo A."/>
            <person name="Nagy L.G."/>
            <person name="Floudas D."/>
            <person name="Copeland A."/>
            <person name="Barry K.W."/>
            <person name="Cichocki N."/>
            <person name="Veneault-Fourrey C."/>
            <person name="LaButti K."/>
            <person name="Lindquist E.A."/>
            <person name="Lipzen A."/>
            <person name="Lundell T."/>
            <person name="Morin E."/>
            <person name="Murat C."/>
            <person name="Riley R."/>
            <person name="Ohm R."/>
            <person name="Sun H."/>
            <person name="Tunlid A."/>
            <person name="Henrissat B."/>
            <person name="Grigoriev I.V."/>
            <person name="Hibbett D.S."/>
            <person name="Martin F."/>
        </authorList>
    </citation>
    <scope>NUCLEOTIDE SEQUENCE [LARGE SCALE GENOMIC DNA]</scope>
    <source>
        <strain evidence="2">FD-334 SS-4</strain>
    </source>
</reference>
<protein>
    <submittedName>
        <fullName evidence="1">Uncharacterized protein</fullName>
    </submittedName>
</protein>
<dbReference type="Proteomes" id="UP000054270">
    <property type="component" value="Unassembled WGS sequence"/>
</dbReference>
<accession>A0A0D2P0Z3</accession>
<dbReference type="OMA" id="NTLECHV"/>
<sequence>MLEAYSNVYTRGPSEDGDLKLKFIFAKPLTRLANIENEIRIAERWIQHLRHDKANILQTFERYYPFIRKAPPLPDDILREIFLWCLPTEHNPTMSAKEAPMVLTRISSRWRSVALNTPRLWSALHIAVPNPIPYPHSLYDPTTGERIRPSYILEQRLRAVAEWLEKSGQLPLSLSLYDPDSSSDSGYGKLFVQSILPYASRWRHLSAQCPPDAVADIARLQPSHVPHLESLCILPTPRSLDWKNSGILRASKLREISIYGLLEGFSDLPLKWDQLTHLTMTGGQWLDGNLTMAQIGQILTRCSQLQSCTLKLTGGASISRERHQLAPIFLPKLDTLCIYEMQPQTHFFFAAITAPRLRVLEYWVYGTTKSTPSGFSSLLTKVGVSLQRLSTNPTTIEATEFLKGLWACPALTSLILRPSYHGNTGTYIENASSPTSDILLKSFSHSTNGSYLCPMLNTLECHVGANFSDEAILEFIKRKQVGSDTKISKLKSVKLYMTRGPTMDAVSYLGSHITSSMKLDIRYPPESYRGSFSLYDGLMRTSDPDPYTQLVQVPMLYRVLNDY</sequence>
<proteinExistence type="predicted"/>
<evidence type="ECO:0000313" key="2">
    <source>
        <dbReference type="Proteomes" id="UP000054270"/>
    </source>
</evidence>
<keyword evidence="2" id="KW-1185">Reference proteome</keyword>
<organism evidence="1 2">
    <name type="scientific">Hypholoma sublateritium (strain FD-334 SS-4)</name>
    <dbReference type="NCBI Taxonomy" id="945553"/>
    <lineage>
        <taxon>Eukaryota</taxon>
        <taxon>Fungi</taxon>
        <taxon>Dikarya</taxon>
        <taxon>Basidiomycota</taxon>
        <taxon>Agaricomycotina</taxon>
        <taxon>Agaricomycetes</taxon>
        <taxon>Agaricomycetidae</taxon>
        <taxon>Agaricales</taxon>
        <taxon>Agaricineae</taxon>
        <taxon>Strophariaceae</taxon>
        <taxon>Hypholoma</taxon>
    </lineage>
</organism>
<dbReference type="Gene3D" id="3.80.10.10">
    <property type="entry name" value="Ribonuclease Inhibitor"/>
    <property type="match status" value="1"/>
</dbReference>
<evidence type="ECO:0000313" key="1">
    <source>
        <dbReference type="EMBL" id="KJA22376.1"/>
    </source>
</evidence>
<dbReference type="InterPro" id="IPR032675">
    <property type="entry name" value="LRR_dom_sf"/>
</dbReference>
<dbReference type="AlphaFoldDB" id="A0A0D2P0Z3"/>